<accession>A0A9W8RWG0</accession>
<dbReference type="InterPro" id="IPR002938">
    <property type="entry name" value="FAD-bd"/>
</dbReference>
<comment type="cofactor">
    <cofactor evidence="1">
        <name>FAD</name>
        <dbReference type="ChEBI" id="CHEBI:57692"/>
    </cofactor>
</comment>
<comment type="caution">
    <text evidence="12">The sequence shown here is derived from an EMBL/GenBank/DDBJ whole genome shotgun (WGS) entry which is preliminary data.</text>
</comment>
<comment type="subcellular location">
    <subcellularLocation>
        <location evidence="2">Membrane</location>
    </subcellularLocation>
</comment>
<reference evidence="12" key="1">
    <citation type="submission" date="2022-09" db="EMBL/GenBank/DDBJ databases">
        <title>Fusarium specimens isolated from Avocado Roots.</title>
        <authorList>
            <person name="Stajich J."/>
            <person name="Roper C."/>
            <person name="Heimlech-Rivalta G."/>
        </authorList>
    </citation>
    <scope>NUCLEOTIDE SEQUENCE</scope>
    <source>
        <strain evidence="12">CF00136</strain>
    </source>
</reference>
<evidence type="ECO:0000313" key="13">
    <source>
        <dbReference type="Proteomes" id="UP001152049"/>
    </source>
</evidence>
<dbReference type="PRINTS" id="PR00420">
    <property type="entry name" value="RNGMNOXGNASE"/>
</dbReference>
<evidence type="ECO:0000313" key="12">
    <source>
        <dbReference type="EMBL" id="KAJ4256003.1"/>
    </source>
</evidence>
<comment type="similarity">
    <text evidence="3">Belongs to the paxM FAD-dependent monooxygenase family.</text>
</comment>
<evidence type="ECO:0000256" key="6">
    <source>
        <dbReference type="ARBA" id="ARBA00022827"/>
    </source>
</evidence>
<evidence type="ECO:0000256" key="3">
    <source>
        <dbReference type="ARBA" id="ARBA00007992"/>
    </source>
</evidence>
<keyword evidence="10" id="KW-0472">Membrane</keyword>
<dbReference type="Proteomes" id="UP001152049">
    <property type="component" value="Unassembled WGS sequence"/>
</dbReference>
<keyword evidence="13" id="KW-1185">Reference proteome</keyword>
<dbReference type="SUPFAM" id="SSF51905">
    <property type="entry name" value="FAD/NAD(P)-binding domain"/>
    <property type="match status" value="1"/>
</dbReference>
<keyword evidence="8" id="KW-0560">Oxidoreductase</keyword>
<feature type="domain" description="FAD-binding" evidence="11">
    <location>
        <begin position="7"/>
        <end position="173"/>
    </location>
</feature>
<keyword evidence="9" id="KW-0503">Monooxygenase</keyword>
<dbReference type="PANTHER" id="PTHR47356:SF2">
    <property type="entry name" value="FAD-BINDING DOMAIN-CONTAINING PROTEIN-RELATED"/>
    <property type="match status" value="1"/>
</dbReference>
<proteinExistence type="inferred from homology"/>
<evidence type="ECO:0000256" key="4">
    <source>
        <dbReference type="ARBA" id="ARBA00022630"/>
    </source>
</evidence>
<evidence type="ECO:0000256" key="9">
    <source>
        <dbReference type="ARBA" id="ARBA00023033"/>
    </source>
</evidence>
<dbReference type="Gene3D" id="3.50.50.60">
    <property type="entry name" value="FAD/NAD(P)-binding domain"/>
    <property type="match status" value="1"/>
</dbReference>
<evidence type="ECO:0000259" key="11">
    <source>
        <dbReference type="Pfam" id="PF01494"/>
    </source>
</evidence>
<name>A0A9W8RWG0_9HYPO</name>
<dbReference type="AlphaFoldDB" id="A0A9W8RWG0"/>
<dbReference type="Pfam" id="PF01494">
    <property type="entry name" value="FAD_binding_3"/>
    <property type="match status" value="2"/>
</dbReference>
<feature type="domain" description="FAD-binding" evidence="11">
    <location>
        <begin position="303"/>
        <end position="341"/>
    </location>
</feature>
<dbReference type="OrthoDB" id="2431938at2759"/>
<evidence type="ECO:0000256" key="8">
    <source>
        <dbReference type="ARBA" id="ARBA00023002"/>
    </source>
</evidence>
<dbReference type="GO" id="GO:0016020">
    <property type="term" value="C:membrane"/>
    <property type="evidence" value="ECO:0007669"/>
    <property type="project" value="UniProtKB-SubCell"/>
</dbReference>
<keyword evidence="4" id="KW-0285">Flavoprotein</keyword>
<evidence type="ECO:0000256" key="2">
    <source>
        <dbReference type="ARBA" id="ARBA00004370"/>
    </source>
</evidence>
<keyword evidence="6" id="KW-0274">FAD</keyword>
<keyword evidence="7" id="KW-1133">Transmembrane helix</keyword>
<organism evidence="12 13">
    <name type="scientific">Fusarium torreyae</name>
    <dbReference type="NCBI Taxonomy" id="1237075"/>
    <lineage>
        <taxon>Eukaryota</taxon>
        <taxon>Fungi</taxon>
        <taxon>Dikarya</taxon>
        <taxon>Ascomycota</taxon>
        <taxon>Pezizomycotina</taxon>
        <taxon>Sordariomycetes</taxon>
        <taxon>Hypocreomycetidae</taxon>
        <taxon>Hypocreales</taxon>
        <taxon>Nectriaceae</taxon>
        <taxon>Fusarium</taxon>
    </lineage>
</organism>
<dbReference type="GO" id="GO:0004497">
    <property type="term" value="F:monooxygenase activity"/>
    <property type="evidence" value="ECO:0007669"/>
    <property type="project" value="UniProtKB-KW"/>
</dbReference>
<evidence type="ECO:0000256" key="10">
    <source>
        <dbReference type="ARBA" id="ARBA00023136"/>
    </source>
</evidence>
<evidence type="ECO:0000256" key="7">
    <source>
        <dbReference type="ARBA" id="ARBA00022989"/>
    </source>
</evidence>
<dbReference type="EMBL" id="JAOQAZ010000019">
    <property type="protein sequence ID" value="KAJ4256003.1"/>
    <property type="molecule type" value="Genomic_DNA"/>
</dbReference>
<keyword evidence="5" id="KW-0812">Transmembrane</keyword>
<evidence type="ECO:0000256" key="1">
    <source>
        <dbReference type="ARBA" id="ARBA00001974"/>
    </source>
</evidence>
<sequence>MEAHPFRVVVIGGGPVGIVAAHALHKAGIDFIVLEQRTDIFEDAGASLIVSPHNLRVFHQLGLWEEHMAQIGAPLLHHSQGFDAKKHRFKRSYALNLLQENHGVSLMAFHRAHLVKAIYGGLPDSAKTRYLRGKRVQGIETTSDGVEVTCTDGSLFWGSLAIGADGSHSKTRSIMRHIALQEEPALASTWDPEAPFTSNYRCLWASFPRLSDSGDSYETQGQDRSIMYLTGREKGWIFLYEKLSQPSTKRQFYDKEAPASFGESFASWPINERFTVGDVLKSPDTVAGMTNLEEGVAQNVSWNGRIVLVGDAWHKFTPNSGLGFNNGMQDVVSLCNKLHALTVSSGISTSRDSPGTKELQAALNQYQIERDEPLRGDFLRSASATRLSTWETRTDYFLGKCTDEHVACATQSD</sequence>
<dbReference type="GO" id="GO:0071949">
    <property type="term" value="F:FAD binding"/>
    <property type="evidence" value="ECO:0007669"/>
    <property type="project" value="InterPro"/>
</dbReference>
<gene>
    <name evidence="12" type="ORF">NW762_009077</name>
</gene>
<protein>
    <recommendedName>
        <fullName evidence="11">FAD-binding domain-containing protein</fullName>
    </recommendedName>
</protein>
<dbReference type="PANTHER" id="PTHR47356">
    <property type="entry name" value="FAD-DEPENDENT MONOOXYGENASE ASQG-RELATED"/>
    <property type="match status" value="1"/>
</dbReference>
<dbReference type="InterPro" id="IPR036188">
    <property type="entry name" value="FAD/NAD-bd_sf"/>
</dbReference>
<dbReference type="InterPro" id="IPR050562">
    <property type="entry name" value="FAD_mOase_fung"/>
</dbReference>
<evidence type="ECO:0000256" key="5">
    <source>
        <dbReference type="ARBA" id="ARBA00022692"/>
    </source>
</evidence>